<dbReference type="InterPro" id="IPR015495">
    <property type="entry name" value="Myb_TF_plants"/>
</dbReference>
<dbReference type="PROSITE" id="PS50090">
    <property type="entry name" value="MYB_LIKE"/>
    <property type="match status" value="2"/>
</dbReference>
<evidence type="ECO:0000256" key="2">
    <source>
        <dbReference type="ARBA" id="ARBA00022737"/>
    </source>
</evidence>
<name>A0A5N5HXH8_9ROSA</name>
<keyword evidence="2" id="KW-0677">Repeat</keyword>
<evidence type="ECO:0000256" key="3">
    <source>
        <dbReference type="ARBA" id="ARBA00023125"/>
    </source>
</evidence>
<protein>
    <submittedName>
        <fullName evidence="7">Transcription factor MYB39-like</fullName>
    </submittedName>
</protein>
<keyword evidence="4" id="KW-0539">Nucleus</keyword>
<evidence type="ECO:0000259" key="5">
    <source>
        <dbReference type="PROSITE" id="PS50090"/>
    </source>
</evidence>
<dbReference type="Pfam" id="PF00249">
    <property type="entry name" value="Myb_DNA-binding"/>
    <property type="match status" value="2"/>
</dbReference>
<keyword evidence="3" id="KW-0238">DNA-binding</keyword>
<evidence type="ECO:0000313" key="7">
    <source>
        <dbReference type="EMBL" id="KAB2632268.1"/>
    </source>
</evidence>
<evidence type="ECO:0000256" key="1">
    <source>
        <dbReference type="ARBA" id="ARBA00004123"/>
    </source>
</evidence>
<feature type="domain" description="Myb-like" evidence="5">
    <location>
        <begin position="10"/>
        <end position="62"/>
    </location>
</feature>
<comment type="subcellular location">
    <subcellularLocation>
        <location evidence="1">Nucleus</location>
    </subcellularLocation>
</comment>
<reference evidence="7 8" key="3">
    <citation type="submission" date="2019-11" db="EMBL/GenBank/DDBJ databases">
        <title>A de novo genome assembly of a pear dwarfing rootstock.</title>
        <authorList>
            <person name="Wang F."/>
            <person name="Wang J."/>
            <person name="Li S."/>
            <person name="Zhang Y."/>
            <person name="Fang M."/>
            <person name="Ma L."/>
            <person name="Zhao Y."/>
            <person name="Jiang S."/>
        </authorList>
    </citation>
    <scope>NUCLEOTIDE SEQUENCE [LARGE SCALE GENOMIC DNA]</scope>
    <source>
        <strain evidence="7">S2</strain>
        <tissue evidence="7">Leaf</tissue>
    </source>
</reference>
<comment type="caution">
    <text evidence="7">The sequence shown here is derived from an EMBL/GenBank/DDBJ whole genome shotgun (WGS) entry which is preliminary data.</text>
</comment>
<reference evidence="8" key="2">
    <citation type="submission" date="2019-10" db="EMBL/GenBank/DDBJ databases">
        <title>A de novo genome assembly of a pear dwarfing rootstock.</title>
        <authorList>
            <person name="Wang F."/>
            <person name="Wang J."/>
            <person name="Li S."/>
            <person name="Zhang Y."/>
            <person name="Fang M."/>
            <person name="Ma L."/>
            <person name="Zhao Y."/>
            <person name="Jiang S."/>
        </authorList>
    </citation>
    <scope>NUCLEOTIDE SEQUENCE [LARGE SCALE GENOMIC DNA]</scope>
</reference>
<dbReference type="EMBL" id="SMOL01000120">
    <property type="protein sequence ID" value="KAB2632268.1"/>
    <property type="molecule type" value="Genomic_DNA"/>
</dbReference>
<dbReference type="Proteomes" id="UP000327157">
    <property type="component" value="Chromosome 6"/>
</dbReference>
<dbReference type="InterPro" id="IPR001005">
    <property type="entry name" value="SANT/Myb"/>
</dbReference>
<accession>A0A5N5HXH8</accession>
<dbReference type="AlphaFoldDB" id="A0A5N5HXH8"/>
<keyword evidence="8" id="KW-1185">Reference proteome</keyword>
<evidence type="ECO:0000313" key="8">
    <source>
        <dbReference type="Proteomes" id="UP000327157"/>
    </source>
</evidence>
<organism evidence="7 8">
    <name type="scientific">Pyrus ussuriensis x Pyrus communis</name>
    <dbReference type="NCBI Taxonomy" id="2448454"/>
    <lineage>
        <taxon>Eukaryota</taxon>
        <taxon>Viridiplantae</taxon>
        <taxon>Streptophyta</taxon>
        <taxon>Embryophyta</taxon>
        <taxon>Tracheophyta</taxon>
        <taxon>Spermatophyta</taxon>
        <taxon>Magnoliopsida</taxon>
        <taxon>eudicotyledons</taxon>
        <taxon>Gunneridae</taxon>
        <taxon>Pentapetalae</taxon>
        <taxon>rosids</taxon>
        <taxon>fabids</taxon>
        <taxon>Rosales</taxon>
        <taxon>Rosaceae</taxon>
        <taxon>Amygdaloideae</taxon>
        <taxon>Maleae</taxon>
        <taxon>Pyrus</taxon>
    </lineage>
</organism>
<dbReference type="InterPro" id="IPR017930">
    <property type="entry name" value="Myb_dom"/>
</dbReference>
<dbReference type="PANTHER" id="PTHR10641">
    <property type="entry name" value="MYB FAMILY TRANSCRIPTION FACTOR"/>
    <property type="match status" value="1"/>
</dbReference>
<dbReference type="SUPFAM" id="SSF46689">
    <property type="entry name" value="Homeodomain-like"/>
    <property type="match status" value="1"/>
</dbReference>
<evidence type="ECO:0000259" key="6">
    <source>
        <dbReference type="PROSITE" id="PS51294"/>
    </source>
</evidence>
<feature type="domain" description="HTH myb-type" evidence="6">
    <location>
        <begin position="10"/>
        <end position="62"/>
    </location>
</feature>
<dbReference type="PANTHER" id="PTHR10641:SF1358">
    <property type="entry name" value="MYB TRANSCRIPTION FACTOR"/>
    <property type="match status" value="1"/>
</dbReference>
<dbReference type="SMART" id="SM00717">
    <property type="entry name" value="SANT"/>
    <property type="match status" value="2"/>
</dbReference>
<dbReference type="GO" id="GO:0003677">
    <property type="term" value="F:DNA binding"/>
    <property type="evidence" value="ECO:0007669"/>
    <property type="project" value="UniProtKB-KW"/>
</dbReference>
<dbReference type="CDD" id="cd00167">
    <property type="entry name" value="SANT"/>
    <property type="match status" value="2"/>
</dbReference>
<dbReference type="InterPro" id="IPR009057">
    <property type="entry name" value="Homeodomain-like_sf"/>
</dbReference>
<evidence type="ECO:0000256" key="4">
    <source>
        <dbReference type="ARBA" id="ARBA00023242"/>
    </source>
</evidence>
<dbReference type="FunFam" id="1.10.10.60:FF:000001">
    <property type="entry name" value="MYB-related transcription factor"/>
    <property type="match status" value="1"/>
</dbReference>
<dbReference type="PROSITE" id="PS51294">
    <property type="entry name" value="HTH_MYB"/>
    <property type="match status" value="2"/>
</dbReference>
<dbReference type="FunFam" id="1.10.10.60:FF:000349">
    <property type="entry name" value="Transcription factor MYB39"/>
    <property type="match status" value="1"/>
</dbReference>
<dbReference type="Gene3D" id="1.10.10.60">
    <property type="entry name" value="Homeodomain-like"/>
    <property type="match status" value="2"/>
</dbReference>
<reference evidence="7 8" key="1">
    <citation type="submission" date="2019-09" db="EMBL/GenBank/DDBJ databases">
        <authorList>
            <person name="Ou C."/>
        </authorList>
    </citation>
    <scope>NUCLEOTIDE SEQUENCE [LARGE SCALE GENOMIC DNA]</scope>
    <source>
        <strain evidence="7">S2</strain>
        <tissue evidence="7">Leaf</tissue>
    </source>
</reference>
<sequence length="373" mass="41371">MVRAPCCDEESSLKKGPWTTEEDAKLMDYISRNGHGSWRALPKLAGLNRCGKSCRLRWINYLRPDIKRGKFSEEEERVIINLHSVLGNKWSKIATHLPGRTDNEIKNYWNTQLRKKLLHMGIDPNTHKPRTDLNQLLDLTKLLGAASVGNSNMMTSPWDNALKLKAAAGAAQLTKMQLLQHLYMMPVVRTSHSSVPPNNYNVDLMNPSSSLFGSHILNPFGGGHVSGASTMLSGQEWNQQADVVDGFHAISNSLEGFEGGFGAQGVISSNSPDQENMSSSCCYDDIYLQTKNHPLPALVSSSSVYPGTSSSAANQMEMSMSGPAAPARTAIFDALEKLLDDETSESYWKDILEEKKKKKKKKKEKKKIDAVFR</sequence>
<dbReference type="OrthoDB" id="2143914at2759"/>
<feature type="domain" description="Myb-like" evidence="5">
    <location>
        <begin position="63"/>
        <end position="113"/>
    </location>
</feature>
<dbReference type="GO" id="GO:0005634">
    <property type="term" value="C:nucleus"/>
    <property type="evidence" value="ECO:0007669"/>
    <property type="project" value="UniProtKB-SubCell"/>
</dbReference>
<gene>
    <name evidence="7" type="ORF">D8674_028515</name>
</gene>
<proteinExistence type="predicted"/>
<feature type="domain" description="HTH myb-type" evidence="6">
    <location>
        <begin position="63"/>
        <end position="117"/>
    </location>
</feature>